<keyword evidence="3" id="KW-1185">Reference proteome</keyword>
<sequence length="219" mass="24738">MNFLRRLGQAFDGLSQRERGMVAGVSLLLLLLLLYLPLESFWLERQSNLQRLHAGQSSIKLSQQQLALYRQRLAEDPDTALKANLAQVNRDIAALDQQLDSQMVDMVPASYMPSLLTALLERVQGIQLTGFKSVAPTPLLVVGKADEQQMNLYSHGIVLELEGDYFAVLKFVQAVEKMPDKLYWKRLDYRVSEYPKASVQLELYTLSINEDFISVASSS</sequence>
<dbReference type="AlphaFoldDB" id="A0A380A302"/>
<proteinExistence type="predicted"/>
<accession>A0A380A302</accession>
<reference evidence="2 3" key="1">
    <citation type="submission" date="2018-06" db="EMBL/GenBank/DDBJ databases">
        <authorList>
            <consortium name="Pathogen Informatics"/>
            <person name="Doyle S."/>
        </authorList>
    </citation>
    <scope>NUCLEOTIDE SEQUENCE [LARGE SCALE GENOMIC DNA]</scope>
    <source>
        <strain evidence="2 3">NCTC10738</strain>
    </source>
</reference>
<dbReference type="EMBL" id="UGYO01000001">
    <property type="protein sequence ID" value="SUI73164.1"/>
    <property type="molecule type" value="Genomic_DNA"/>
</dbReference>
<dbReference type="RefSeq" id="WP_101096358.1">
    <property type="nucleotide sequence ID" value="NZ_AP024609.1"/>
</dbReference>
<evidence type="ECO:0000313" key="3">
    <source>
        <dbReference type="Proteomes" id="UP000254069"/>
    </source>
</evidence>
<evidence type="ECO:0000313" key="2">
    <source>
        <dbReference type="EMBL" id="SUI73164.1"/>
    </source>
</evidence>
<feature type="transmembrane region" description="Helical" evidence="1">
    <location>
        <begin position="21"/>
        <end position="43"/>
    </location>
</feature>
<keyword evidence="1" id="KW-1133">Transmembrane helix</keyword>
<evidence type="ECO:0000256" key="1">
    <source>
        <dbReference type="SAM" id="Phobius"/>
    </source>
</evidence>
<dbReference type="Proteomes" id="UP000254069">
    <property type="component" value="Unassembled WGS sequence"/>
</dbReference>
<keyword evidence="1" id="KW-0472">Membrane</keyword>
<keyword evidence="1" id="KW-0812">Transmembrane</keyword>
<name>A0A380A302_9GAMM</name>
<gene>
    <name evidence="2" type="ORF">NCTC10738_02194</name>
</gene>
<protein>
    <submittedName>
        <fullName evidence="2">General secretion pathway, M protein</fullName>
    </submittedName>
</protein>
<organism evidence="2 3">
    <name type="scientific">Shewanella algae</name>
    <dbReference type="NCBI Taxonomy" id="38313"/>
    <lineage>
        <taxon>Bacteria</taxon>
        <taxon>Pseudomonadati</taxon>
        <taxon>Pseudomonadota</taxon>
        <taxon>Gammaproteobacteria</taxon>
        <taxon>Alteromonadales</taxon>
        <taxon>Shewanellaceae</taxon>
        <taxon>Shewanella</taxon>
    </lineage>
</organism>